<keyword evidence="3" id="KW-0325">Glycoprotein</keyword>
<evidence type="ECO:0000256" key="2">
    <source>
        <dbReference type="ARBA" id="ARBA00022737"/>
    </source>
</evidence>
<sequence length="415" mass="45893">MGVQKHAVRLMAMVLALPVAILVSCAPDGNSEAGPGQGELGQDTRWSHQDWPTGHYRIVEDWPKPLPDDRHPHDGWTWGSMGGVYAETPDRIWVAMRGELPLPEGAEPWTAYGATNLVGNATGNTDGLSATCRPTGTRGWERRFEHSIVVLDGEGNLVDEWPQLDELFAQQPCGRGPHQIKISPYDPDKHVWIIDDQLHVIYRFTYDGELVHTLGELGVRGRGPNTFDRPTDIAWLPDGTYFISDGYGGTRVAKYDANDNFIMDWGSPPADAQNPGPGEFRTVHSIAISADRRVFVVDRGHARMQVFDENGNFLDMWPLASPHWPDSQNTLMANHLITTDQYIWVGDAPTSRLIKFDLDGNYLYSWGAPGTQAGRLACSHGITTDQNGALYLADCFAGRVQKFEPIPGADPAKLV</sequence>
<dbReference type="InterPro" id="IPR001258">
    <property type="entry name" value="NHL_repeat"/>
</dbReference>
<dbReference type="InterPro" id="IPR011042">
    <property type="entry name" value="6-blade_b-propeller_TolB-like"/>
</dbReference>
<keyword evidence="1" id="KW-0732">Signal</keyword>
<dbReference type="EMBL" id="UINC01020980">
    <property type="protein sequence ID" value="SVA87556.1"/>
    <property type="molecule type" value="Genomic_DNA"/>
</dbReference>
<evidence type="ECO:0000313" key="4">
    <source>
        <dbReference type="EMBL" id="SVA87556.1"/>
    </source>
</evidence>
<protein>
    <recommendedName>
        <fullName evidence="5">Peptidylamidoglycolate lyase</fullName>
    </recommendedName>
</protein>
<accession>A0A381ZE68</accession>
<evidence type="ECO:0000256" key="3">
    <source>
        <dbReference type="ARBA" id="ARBA00023180"/>
    </source>
</evidence>
<reference evidence="4" key="1">
    <citation type="submission" date="2018-05" db="EMBL/GenBank/DDBJ databases">
        <authorList>
            <person name="Lanie J.A."/>
            <person name="Ng W.-L."/>
            <person name="Kazmierczak K.M."/>
            <person name="Andrzejewski T.M."/>
            <person name="Davidsen T.M."/>
            <person name="Wayne K.J."/>
            <person name="Tettelin H."/>
            <person name="Glass J.I."/>
            <person name="Rusch D."/>
            <person name="Podicherti R."/>
            <person name="Tsui H.-C.T."/>
            <person name="Winkler M.E."/>
        </authorList>
    </citation>
    <scope>NUCLEOTIDE SEQUENCE</scope>
</reference>
<dbReference type="PROSITE" id="PS51125">
    <property type="entry name" value="NHL"/>
    <property type="match status" value="1"/>
</dbReference>
<proteinExistence type="predicted"/>
<keyword evidence="2" id="KW-0677">Repeat</keyword>
<evidence type="ECO:0000256" key="1">
    <source>
        <dbReference type="ARBA" id="ARBA00022729"/>
    </source>
</evidence>
<dbReference type="AlphaFoldDB" id="A0A381ZE68"/>
<dbReference type="SUPFAM" id="SSF63829">
    <property type="entry name" value="Calcium-dependent phosphotriesterase"/>
    <property type="match status" value="1"/>
</dbReference>
<dbReference type="Gene3D" id="2.120.10.30">
    <property type="entry name" value="TolB, C-terminal domain"/>
    <property type="match status" value="2"/>
</dbReference>
<dbReference type="PANTHER" id="PTHR10680">
    <property type="entry name" value="PEPTIDYL-GLYCINE ALPHA-AMIDATING MONOOXYGENASE"/>
    <property type="match status" value="1"/>
</dbReference>
<organism evidence="4">
    <name type="scientific">marine metagenome</name>
    <dbReference type="NCBI Taxonomy" id="408172"/>
    <lineage>
        <taxon>unclassified sequences</taxon>
        <taxon>metagenomes</taxon>
        <taxon>ecological metagenomes</taxon>
    </lineage>
</organism>
<feature type="non-terminal residue" evidence="4">
    <location>
        <position position="415"/>
    </location>
</feature>
<dbReference type="PROSITE" id="PS51257">
    <property type="entry name" value="PROKAR_LIPOPROTEIN"/>
    <property type="match status" value="1"/>
</dbReference>
<evidence type="ECO:0008006" key="5">
    <source>
        <dbReference type="Google" id="ProtNLM"/>
    </source>
</evidence>
<name>A0A381ZE68_9ZZZZ</name>
<gene>
    <name evidence="4" type="ORF">METZ01_LOCUS140410</name>
</gene>